<dbReference type="AlphaFoldDB" id="A0A2P2P1D7"/>
<accession>A0A2P2P1D7</accession>
<protein>
    <submittedName>
        <fullName evidence="1">Uncharacterized protein</fullName>
    </submittedName>
</protein>
<organism evidence="1">
    <name type="scientific">Rhizophora mucronata</name>
    <name type="common">Asiatic mangrove</name>
    <dbReference type="NCBI Taxonomy" id="61149"/>
    <lineage>
        <taxon>Eukaryota</taxon>
        <taxon>Viridiplantae</taxon>
        <taxon>Streptophyta</taxon>
        <taxon>Embryophyta</taxon>
        <taxon>Tracheophyta</taxon>
        <taxon>Spermatophyta</taxon>
        <taxon>Magnoliopsida</taxon>
        <taxon>eudicotyledons</taxon>
        <taxon>Gunneridae</taxon>
        <taxon>Pentapetalae</taxon>
        <taxon>rosids</taxon>
        <taxon>fabids</taxon>
        <taxon>Malpighiales</taxon>
        <taxon>Rhizophoraceae</taxon>
        <taxon>Rhizophora</taxon>
    </lineage>
</organism>
<dbReference type="EMBL" id="GGEC01067917">
    <property type="protein sequence ID" value="MBX48401.1"/>
    <property type="molecule type" value="Transcribed_RNA"/>
</dbReference>
<evidence type="ECO:0000313" key="1">
    <source>
        <dbReference type="EMBL" id="MBX48401.1"/>
    </source>
</evidence>
<name>A0A2P2P1D7_RHIMU</name>
<proteinExistence type="predicted"/>
<reference evidence="1" key="1">
    <citation type="submission" date="2018-02" db="EMBL/GenBank/DDBJ databases">
        <title>Rhizophora mucronata_Transcriptome.</title>
        <authorList>
            <person name="Meera S.P."/>
            <person name="Sreeshan A."/>
            <person name="Augustine A."/>
        </authorList>
    </citation>
    <scope>NUCLEOTIDE SEQUENCE</scope>
    <source>
        <tissue evidence="1">Leaf</tissue>
    </source>
</reference>
<sequence length="52" mass="6439">MYNLAGLVAKRGNKKKKYNPKKETIHCIQNHVKHEKCFWKTFHRFLELWHEE</sequence>